<name>A0A109K0A1_9HYPH</name>
<proteinExistence type="predicted"/>
<dbReference type="CDD" id="cd04301">
    <property type="entry name" value="NAT_SF"/>
    <property type="match status" value="1"/>
</dbReference>
<feature type="domain" description="N-acetyltransferase" evidence="3">
    <location>
        <begin position="7"/>
        <end position="168"/>
    </location>
</feature>
<evidence type="ECO:0000313" key="5">
    <source>
        <dbReference type="Proteomes" id="UP000068164"/>
    </source>
</evidence>
<dbReference type="EMBL" id="LNCD01000023">
    <property type="protein sequence ID" value="KWV58403.1"/>
    <property type="molecule type" value="Genomic_DNA"/>
</dbReference>
<dbReference type="SUPFAM" id="SSF55729">
    <property type="entry name" value="Acyl-CoA N-acyltransferases (Nat)"/>
    <property type="match status" value="1"/>
</dbReference>
<dbReference type="GO" id="GO:0016747">
    <property type="term" value="F:acyltransferase activity, transferring groups other than amino-acyl groups"/>
    <property type="evidence" value="ECO:0007669"/>
    <property type="project" value="InterPro"/>
</dbReference>
<evidence type="ECO:0000313" key="4">
    <source>
        <dbReference type="EMBL" id="KWV58403.1"/>
    </source>
</evidence>
<dbReference type="Gene3D" id="3.40.630.30">
    <property type="match status" value="1"/>
</dbReference>
<dbReference type="Proteomes" id="UP000068164">
    <property type="component" value="Unassembled WGS sequence"/>
</dbReference>
<accession>A0A109K0A1</accession>
<gene>
    <name evidence="4" type="ORF">AS026_30470</name>
</gene>
<comment type="caution">
    <text evidence="4">The sequence shown here is derived from an EMBL/GenBank/DDBJ whole genome shotgun (WGS) entry which is preliminary data.</text>
</comment>
<reference evidence="4 5" key="1">
    <citation type="submission" date="2015-11" db="EMBL/GenBank/DDBJ databases">
        <title>Draft Genome Sequence of the Strain BR 10423 (Rhizobium sp.) isolated from nodules of Mimosa pudica.</title>
        <authorList>
            <person name="Barauna A.C."/>
            <person name="Zilli J.E."/>
            <person name="Simoes-Araujo J.L."/>
            <person name="Reis V.M."/>
            <person name="James E.K."/>
            <person name="Reis F.B.Jr."/>
            <person name="Rouws L.F."/>
            <person name="Passos S.R."/>
            <person name="Gois S.R."/>
        </authorList>
    </citation>
    <scope>NUCLEOTIDE SEQUENCE [LARGE SCALE GENOMIC DNA]</scope>
    <source>
        <strain evidence="4 5">BR10423</strain>
    </source>
</reference>
<dbReference type="AlphaFoldDB" id="A0A109K0A1"/>
<protein>
    <submittedName>
        <fullName evidence="4">Acetyltransferase</fullName>
    </submittedName>
</protein>
<sequence length="171" mass="19144">MCTPGKIDIVPIAPENIEGFHTALDVVARERKYLTWLEAPPFPEMRSFVLGMIDKGNPQFVALDKVRVVGWCDITRHSRPTQSHRGSLGMGIIPAYRGNRLGQGLMEAALNAATDVGLIRIELFVHADNSRAIALYERVGFRREGIERRGTLIDGRFIDSIRMALMLDERG</sequence>
<keyword evidence="1" id="KW-0808">Transferase</keyword>
<dbReference type="OrthoDB" id="9803907at2"/>
<dbReference type="InterPro" id="IPR016181">
    <property type="entry name" value="Acyl_CoA_acyltransferase"/>
</dbReference>
<keyword evidence="2" id="KW-0012">Acyltransferase</keyword>
<dbReference type="PROSITE" id="PS51186">
    <property type="entry name" value="GNAT"/>
    <property type="match status" value="1"/>
</dbReference>
<dbReference type="InterPro" id="IPR000182">
    <property type="entry name" value="GNAT_dom"/>
</dbReference>
<evidence type="ECO:0000256" key="1">
    <source>
        <dbReference type="ARBA" id="ARBA00022679"/>
    </source>
</evidence>
<dbReference type="Pfam" id="PF00583">
    <property type="entry name" value="Acetyltransf_1"/>
    <property type="match status" value="1"/>
</dbReference>
<dbReference type="InterPro" id="IPR050832">
    <property type="entry name" value="Bact_Acetyltransf"/>
</dbReference>
<evidence type="ECO:0000259" key="3">
    <source>
        <dbReference type="PROSITE" id="PS51186"/>
    </source>
</evidence>
<evidence type="ECO:0000256" key="2">
    <source>
        <dbReference type="ARBA" id="ARBA00023315"/>
    </source>
</evidence>
<dbReference type="PANTHER" id="PTHR43877">
    <property type="entry name" value="AMINOALKYLPHOSPHONATE N-ACETYLTRANSFERASE-RELATED-RELATED"/>
    <property type="match status" value="1"/>
</dbReference>
<keyword evidence="5" id="KW-1185">Reference proteome</keyword>
<organism evidence="4 5">
    <name type="scientific">Rhizobium altiplani</name>
    <dbReference type="NCBI Taxonomy" id="1864509"/>
    <lineage>
        <taxon>Bacteria</taxon>
        <taxon>Pseudomonadati</taxon>
        <taxon>Pseudomonadota</taxon>
        <taxon>Alphaproteobacteria</taxon>
        <taxon>Hyphomicrobiales</taxon>
        <taxon>Rhizobiaceae</taxon>
        <taxon>Rhizobium/Agrobacterium group</taxon>
        <taxon>Rhizobium</taxon>
    </lineage>
</organism>